<reference evidence="1" key="1">
    <citation type="submission" date="2022-04" db="EMBL/GenBank/DDBJ databases">
        <title>Tomato heritable bacteria conferring resistance against bacterial wilt.</title>
        <authorList>
            <person name="Yin J."/>
        </authorList>
    </citation>
    <scope>NUCLEOTIDE SEQUENCE</scope>
    <source>
        <strain evidence="1">Cra20</strain>
    </source>
</reference>
<name>A0ABU3N4M6_9SPHN</name>
<comment type="caution">
    <text evidence="1">The sequence shown here is derived from an EMBL/GenBank/DDBJ whole genome shotgun (WGS) entry which is preliminary data.</text>
</comment>
<sequence length="51" mass="5625">MERVLSHRLSEHVRELDGDEIAAVAGGSRILVPRNPDSGNLAGDEAHWEFD</sequence>
<proteinExistence type="predicted"/>
<gene>
    <name evidence="1" type="ORF">MZO42_11575</name>
</gene>
<dbReference type="EMBL" id="JALMLT010000002">
    <property type="protein sequence ID" value="MDT8759338.1"/>
    <property type="molecule type" value="Genomic_DNA"/>
</dbReference>
<accession>A0ABU3N4M6</accession>
<organism evidence="1">
    <name type="scientific">Sphingomonas psychrotolerans</name>
    <dbReference type="NCBI Taxonomy" id="1327635"/>
    <lineage>
        <taxon>Bacteria</taxon>
        <taxon>Pseudomonadati</taxon>
        <taxon>Pseudomonadota</taxon>
        <taxon>Alphaproteobacteria</taxon>
        <taxon>Sphingomonadales</taxon>
        <taxon>Sphingomonadaceae</taxon>
        <taxon>Sphingomonas</taxon>
    </lineage>
</organism>
<protein>
    <recommendedName>
        <fullName evidence="2">Benenodin family lasso peptide</fullName>
    </recommendedName>
</protein>
<evidence type="ECO:0000313" key="1">
    <source>
        <dbReference type="EMBL" id="MDT8759338.1"/>
    </source>
</evidence>
<evidence type="ECO:0008006" key="2">
    <source>
        <dbReference type="Google" id="ProtNLM"/>
    </source>
</evidence>